<dbReference type="Gene3D" id="3.40.50.1820">
    <property type="entry name" value="alpha/beta hydrolase"/>
    <property type="match status" value="1"/>
</dbReference>
<keyword evidence="4" id="KW-0479">Metal-binding</keyword>
<feature type="chain" id="PRO_5015374605" description="Carboxylic ester hydrolase" evidence="10">
    <location>
        <begin position="22"/>
        <end position="538"/>
    </location>
</feature>
<keyword evidence="3" id="KW-0119">Carbohydrate metabolism</keyword>
<dbReference type="Pfam" id="PF07519">
    <property type="entry name" value="Tannase"/>
    <property type="match status" value="1"/>
</dbReference>
<evidence type="ECO:0000256" key="9">
    <source>
        <dbReference type="ARBA" id="ARBA00034075"/>
    </source>
</evidence>
<evidence type="ECO:0000256" key="6">
    <source>
        <dbReference type="ARBA" id="ARBA00022801"/>
    </source>
</evidence>
<reference evidence="11 12" key="1">
    <citation type="journal article" date="2018" name="Front. Microbiol.">
        <title>Genome-Wide Analysis of Corynespora cassiicola Leaf Fall Disease Putative Effectors.</title>
        <authorList>
            <person name="Lopez D."/>
            <person name="Ribeiro S."/>
            <person name="Label P."/>
            <person name="Fumanal B."/>
            <person name="Venisse J.S."/>
            <person name="Kohler A."/>
            <person name="de Oliveira R.R."/>
            <person name="Labutti K."/>
            <person name="Lipzen A."/>
            <person name="Lail K."/>
            <person name="Bauer D."/>
            <person name="Ohm R.A."/>
            <person name="Barry K.W."/>
            <person name="Spatafora J."/>
            <person name="Grigoriev I.V."/>
            <person name="Martin F.M."/>
            <person name="Pujade-Renaud V."/>
        </authorList>
    </citation>
    <scope>NUCLEOTIDE SEQUENCE [LARGE SCALE GENOMIC DNA]</scope>
    <source>
        <strain evidence="11 12">Philippines</strain>
    </source>
</reference>
<dbReference type="PANTHER" id="PTHR33938">
    <property type="entry name" value="FERULOYL ESTERASE B-RELATED"/>
    <property type="match status" value="1"/>
</dbReference>
<comment type="similarity">
    <text evidence="1 10">Belongs to the tannase family.</text>
</comment>
<keyword evidence="2" id="KW-0719">Serine esterase</keyword>
<name>A0A2T2PAR3_CORCC</name>
<protein>
    <recommendedName>
        <fullName evidence="10">Carboxylic ester hydrolase</fullName>
        <ecNumber evidence="10">3.1.1.-</ecNumber>
    </recommendedName>
</protein>
<sequence>MYYSLSFSALGALSYTTLVFSAPTTSFSSKCSNLASNLDINHQHPFKVNRAEYLPANYTIDLPSEGWNETCVGWPAPPLPVPICRVVLNVETSNSSSFIMETWLPENWEGRTLTVGNGGAAGCIQYPDLAYGVSHSFATIGTDAGHNGTSAGAVLNQPEVLVDFVWRSISSGARLGRSLAEEFYACDVKKTYYLGCSSGGRQGWKSVQQDPDLFDGVVAGAPAVNFLGHIQWMANAFSLLGLDANSTLLSPEKWLGVQEEVYRQCDYLDGAADGILEDTRVCEFDYGALLCSSSSRNASTCLSESEIATIEKLFEPMVYNGTELHPGHAPGYEVALISTLYSGLIYPWFVEFFRYLIYSDVNWDPTTFTLSDALYAVQLNPANIQTLDADISAFRNKGGKVLHWHGQADEILSIKTSDDYYDSVRSALNSTTEELDEFYRYFRVSGMGHCFGGPGTDHLGQLGGYAAGNDADDNVLTRIVKWVENGEAPEFIRGTKFVEGNMTLGLDFTRRHCKHPRVNVYRGTGNGTDEEGWECVDP</sequence>
<dbReference type="EC" id="3.1.1.-" evidence="10"/>
<evidence type="ECO:0000256" key="2">
    <source>
        <dbReference type="ARBA" id="ARBA00022487"/>
    </source>
</evidence>
<keyword evidence="12" id="KW-1185">Reference proteome</keyword>
<dbReference type="OrthoDB" id="3039123at2759"/>
<keyword evidence="7" id="KW-0106">Calcium</keyword>
<evidence type="ECO:0000256" key="4">
    <source>
        <dbReference type="ARBA" id="ARBA00022723"/>
    </source>
</evidence>
<dbReference type="GO" id="GO:0045493">
    <property type="term" value="P:xylan catabolic process"/>
    <property type="evidence" value="ECO:0007669"/>
    <property type="project" value="UniProtKB-KW"/>
</dbReference>
<evidence type="ECO:0000256" key="10">
    <source>
        <dbReference type="RuleBase" id="RU361238"/>
    </source>
</evidence>
<evidence type="ECO:0000256" key="1">
    <source>
        <dbReference type="ARBA" id="ARBA00006249"/>
    </source>
</evidence>
<accession>A0A2T2PAR3</accession>
<feature type="signal peptide" evidence="10">
    <location>
        <begin position="1"/>
        <end position="21"/>
    </location>
</feature>
<keyword evidence="6 10" id="KW-0378">Hydrolase</keyword>
<dbReference type="PANTHER" id="PTHR33938:SF15">
    <property type="entry name" value="FERULOYL ESTERASE B-RELATED"/>
    <property type="match status" value="1"/>
</dbReference>
<keyword evidence="3" id="KW-0624">Polysaccharide degradation</keyword>
<evidence type="ECO:0000256" key="5">
    <source>
        <dbReference type="ARBA" id="ARBA00022729"/>
    </source>
</evidence>
<dbReference type="Proteomes" id="UP000240883">
    <property type="component" value="Unassembled WGS sequence"/>
</dbReference>
<gene>
    <name evidence="11" type="ORF">BS50DRAFT_567526</name>
</gene>
<dbReference type="GO" id="GO:0030600">
    <property type="term" value="F:feruloyl esterase activity"/>
    <property type="evidence" value="ECO:0007669"/>
    <property type="project" value="UniProtKB-EC"/>
</dbReference>
<evidence type="ECO:0000313" key="11">
    <source>
        <dbReference type="EMBL" id="PSN74730.1"/>
    </source>
</evidence>
<dbReference type="GO" id="GO:0046872">
    <property type="term" value="F:metal ion binding"/>
    <property type="evidence" value="ECO:0007669"/>
    <property type="project" value="UniProtKB-KW"/>
</dbReference>
<evidence type="ECO:0000256" key="3">
    <source>
        <dbReference type="ARBA" id="ARBA00022651"/>
    </source>
</evidence>
<keyword evidence="8" id="KW-1015">Disulfide bond</keyword>
<evidence type="ECO:0000313" key="12">
    <source>
        <dbReference type="Proteomes" id="UP000240883"/>
    </source>
</evidence>
<evidence type="ECO:0000256" key="7">
    <source>
        <dbReference type="ARBA" id="ARBA00022837"/>
    </source>
</evidence>
<proteinExistence type="inferred from homology"/>
<dbReference type="AlphaFoldDB" id="A0A2T2PAR3"/>
<dbReference type="InterPro" id="IPR011118">
    <property type="entry name" value="Tannase/feruloyl_esterase"/>
</dbReference>
<dbReference type="EMBL" id="KZ678128">
    <property type="protein sequence ID" value="PSN74730.1"/>
    <property type="molecule type" value="Genomic_DNA"/>
</dbReference>
<dbReference type="InterPro" id="IPR029058">
    <property type="entry name" value="AB_hydrolase_fold"/>
</dbReference>
<comment type="catalytic activity">
    <reaction evidence="9">
        <text>feruloyl-polysaccharide + H2O = ferulate + polysaccharide.</text>
        <dbReference type="EC" id="3.1.1.73"/>
    </reaction>
</comment>
<keyword evidence="3" id="KW-0858">Xylan degradation</keyword>
<organism evidence="11 12">
    <name type="scientific">Corynespora cassiicola Philippines</name>
    <dbReference type="NCBI Taxonomy" id="1448308"/>
    <lineage>
        <taxon>Eukaryota</taxon>
        <taxon>Fungi</taxon>
        <taxon>Dikarya</taxon>
        <taxon>Ascomycota</taxon>
        <taxon>Pezizomycotina</taxon>
        <taxon>Dothideomycetes</taxon>
        <taxon>Pleosporomycetidae</taxon>
        <taxon>Pleosporales</taxon>
        <taxon>Corynesporascaceae</taxon>
        <taxon>Corynespora</taxon>
    </lineage>
</organism>
<evidence type="ECO:0000256" key="8">
    <source>
        <dbReference type="ARBA" id="ARBA00023157"/>
    </source>
</evidence>
<dbReference type="SUPFAM" id="SSF53474">
    <property type="entry name" value="alpha/beta-Hydrolases"/>
    <property type="match status" value="1"/>
</dbReference>
<keyword evidence="5 10" id="KW-0732">Signal</keyword>